<dbReference type="Proteomes" id="UP000092093">
    <property type="component" value="Unassembled WGS sequence"/>
</dbReference>
<sequence length="119" mass="13560">MNSRAKGCRGEREWRDQLREAGFLKARRGQQFSGGTDSPDVVCPELPDVHFEVKRVESGSPYNWHDQAKCDAGSKIPVVAHKRNGRRWLVILEAGHFLDIIRRSDLVDQADYKKAIESI</sequence>
<reference evidence="1 2" key="1">
    <citation type="submission" date="2015-09" db="EMBL/GenBank/DDBJ databases">
        <title>Aphanizomenon flos-aquae WA102.</title>
        <authorList>
            <person name="Driscoll C."/>
        </authorList>
    </citation>
    <scope>NUCLEOTIDE SEQUENCE [LARGE SCALE GENOMIC DNA]</scope>
    <source>
        <strain evidence="1">WA102</strain>
    </source>
</reference>
<evidence type="ECO:0000313" key="2">
    <source>
        <dbReference type="Proteomes" id="UP000092093"/>
    </source>
</evidence>
<organism evidence="1 2">
    <name type="scientific">Aphanizomenon flos-aquae WA102</name>
    <dbReference type="NCBI Taxonomy" id="1710896"/>
    <lineage>
        <taxon>Bacteria</taxon>
        <taxon>Bacillati</taxon>
        <taxon>Cyanobacteriota</taxon>
        <taxon>Cyanophyceae</taxon>
        <taxon>Nostocales</taxon>
        <taxon>Aphanizomenonaceae</taxon>
        <taxon>Aphanizomenon</taxon>
    </lineage>
</organism>
<evidence type="ECO:0000313" key="1">
    <source>
        <dbReference type="EMBL" id="OBQ41421.1"/>
    </source>
</evidence>
<comment type="caution">
    <text evidence="1">The sequence shown here is derived from an EMBL/GenBank/DDBJ whole genome shotgun (WGS) entry which is preliminary data.</text>
</comment>
<protein>
    <recommendedName>
        <fullName evidence="3">Holliday junction resolvase</fullName>
    </recommendedName>
</protein>
<dbReference type="AlphaFoldDB" id="A0A1B7WWC9"/>
<dbReference type="EMBL" id="LJOW01000148">
    <property type="protein sequence ID" value="OBQ41421.1"/>
    <property type="molecule type" value="Genomic_DNA"/>
</dbReference>
<proteinExistence type="predicted"/>
<name>A0A1B7WWC9_APHFL</name>
<accession>A0A1B7WWC9</accession>
<gene>
    <name evidence="1" type="ORF">AN484_21080</name>
</gene>
<evidence type="ECO:0008006" key="3">
    <source>
        <dbReference type="Google" id="ProtNLM"/>
    </source>
</evidence>